<dbReference type="Pfam" id="PF01053">
    <property type="entry name" value="Cys_Met_Meta_PP"/>
    <property type="match status" value="1"/>
</dbReference>
<keyword evidence="2 3" id="KW-0663">Pyridoxal phosphate</keyword>
<dbReference type="InterPro" id="IPR015422">
    <property type="entry name" value="PyrdxlP-dep_Trfase_small"/>
</dbReference>
<dbReference type="Gene3D" id="3.90.1150.10">
    <property type="entry name" value="Aspartate Aminotransferase, domain 1"/>
    <property type="match status" value="1"/>
</dbReference>
<dbReference type="Proteomes" id="UP000437638">
    <property type="component" value="Unassembled WGS sequence"/>
</dbReference>
<proteinExistence type="inferred from homology"/>
<evidence type="ECO:0000256" key="3">
    <source>
        <dbReference type="RuleBase" id="RU362118"/>
    </source>
</evidence>
<evidence type="ECO:0000256" key="1">
    <source>
        <dbReference type="ARBA" id="ARBA00001933"/>
    </source>
</evidence>
<dbReference type="SUPFAM" id="SSF53383">
    <property type="entry name" value="PLP-dependent transferases"/>
    <property type="match status" value="1"/>
</dbReference>
<dbReference type="PANTHER" id="PTHR43379:SF1">
    <property type="entry name" value="CYSTATHIONINE GAMMA-SYNTHASE 1, CHLOROPLASTIC-RELATED"/>
    <property type="match status" value="1"/>
</dbReference>
<protein>
    <submittedName>
        <fullName evidence="4">Uncharacterized protein</fullName>
    </submittedName>
</protein>
<comment type="similarity">
    <text evidence="3">Belongs to the trans-sulfuration enzymes family.</text>
</comment>
<dbReference type="InterPro" id="IPR000277">
    <property type="entry name" value="Cys/Met-Metab_PyrdxlP-dep_enz"/>
</dbReference>
<dbReference type="EMBL" id="WTKP01000005">
    <property type="protein sequence ID" value="MWJ28142.1"/>
    <property type="molecule type" value="Genomic_DNA"/>
</dbReference>
<dbReference type="GO" id="GO:0003962">
    <property type="term" value="F:cystathionine gamma-synthase activity"/>
    <property type="evidence" value="ECO:0007669"/>
    <property type="project" value="InterPro"/>
</dbReference>
<evidence type="ECO:0000313" key="4">
    <source>
        <dbReference type="EMBL" id="MWJ28142.1"/>
    </source>
</evidence>
<dbReference type="AlphaFoldDB" id="A0A7X3H087"/>
<keyword evidence="5" id="KW-1185">Reference proteome</keyword>
<evidence type="ECO:0000313" key="5">
    <source>
        <dbReference type="Proteomes" id="UP000437638"/>
    </source>
</evidence>
<organism evidence="4 5">
    <name type="scientific">Vreelandella zhuhanensis</name>
    <dbReference type="NCBI Taxonomy" id="2684210"/>
    <lineage>
        <taxon>Bacteria</taxon>
        <taxon>Pseudomonadati</taxon>
        <taxon>Pseudomonadota</taxon>
        <taxon>Gammaproteobacteria</taxon>
        <taxon>Oceanospirillales</taxon>
        <taxon>Halomonadaceae</taxon>
        <taxon>Vreelandella</taxon>
    </lineage>
</organism>
<gene>
    <name evidence="4" type="ORF">GPM19_07975</name>
</gene>
<dbReference type="PANTHER" id="PTHR43379">
    <property type="entry name" value="CYSTATHIONINE GAMMA-SYNTHASE"/>
    <property type="match status" value="1"/>
</dbReference>
<evidence type="ECO:0000256" key="2">
    <source>
        <dbReference type="ARBA" id="ARBA00022898"/>
    </source>
</evidence>
<dbReference type="GO" id="GO:0009086">
    <property type="term" value="P:methionine biosynthetic process"/>
    <property type="evidence" value="ECO:0007669"/>
    <property type="project" value="InterPro"/>
</dbReference>
<dbReference type="InterPro" id="IPR015424">
    <property type="entry name" value="PyrdxlP-dep_Trfase"/>
</dbReference>
<dbReference type="GO" id="GO:0019346">
    <property type="term" value="P:transsulfuration"/>
    <property type="evidence" value="ECO:0007669"/>
    <property type="project" value="InterPro"/>
</dbReference>
<reference evidence="4 5" key="1">
    <citation type="submission" date="2019-12" db="EMBL/GenBank/DDBJ databases">
        <title>Halomonas rutogse sp. nov. isolated from two lakes on Tibetan Plateau.</title>
        <authorList>
            <person name="Gao P."/>
        </authorList>
    </citation>
    <scope>NUCLEOTIDE SEQUENCE [LARGE SCALE GENOMIC DNA]</scope>
    <source>
        <strain evidence="4 5">ZH2S</strain>
    </source>
</reference>
<accession>A0A7X3H087</accession>
<dbReference type="InterPro" id="IPR044639">
    <property type="entry name" value="CGS1/2"/>
</dbReference>
<dbReference type="GO" id="GO:0030170">
    <property type="term" value="F:pyridoxal phosphate binding"/>
    <property type="evidence" value="ECO:0007669"/>
    <property type="project" value="InterPro"/>
</dbReference>
<name>A0A7X3H087_9GAMM</name>
<comment type="cofactor">
    <cofactor evidence="1 3">
        <name>pyridoxal 5'-phosphate</name>
        <dbReference type="ChEBI" id="CHEBI:597326"/>
    </cofactor>
</comment>
<sequence length="101" mass="11127">MIVGCSTYVVRKLVDFHCHHGECPASLLARSLRTLVARVRQQNASAQSIAETMEKHSQNHRVYYPGQPGFPGHDLAKRQMQGFGGMLSIEIECGGNAATSW</sequence>
<comment type="caution">
    <text evidence="4">The sequence shown here is derived from an EMBL/GenBank/DDBJ whole genome shotgun (WGS) entry which is preliminary data.</text>
</comment>